<name>A0A0N4XYW1_NIPBR</name>
<accession>A0A0N4XYW1</accession>
<evidence type="ECO:0000313" key="2">
    <source>
        <dbReference type="EMBL" id="VDL71896.1"/>
    </source>
</evidence>
<evidence type="ECO:0000313" key="4">
    <source>
        <dbReference type="WBParaSite" id="NBR_0000830601-mRNA-1"/>
    </source>
</evidence>
<keyword evidence="1" id="KW-0812">Transmembrane</keyword>
<keyword evidence="1" id="KW-0472">Membrane</keyword>
<evidence type="ECO:0000313" key="3">
    <source>
        <dbReference type="Proteomes" id="UP000271162"/>
    </source>
</evidence>
<dbReference type="AlphaFoldDB" id="A0A0N4XYW1"/>
<feature type="transmembrane region" description="Helical" evidence="1">
    <location>
        <begin position="48"/>
        <end position="71"/>
    </location>
</feature>
<gene>
    <name evidence="2" type="ORF">NBR_LOCUS8307</name>
</gene>
<proteinExistence type="predicted"/>
<feature type="transmembrane region" description="Helical" evidence="1">
    <location>
        <begin position="214"/>
        <end position="245"/>
    </location>
</feature>
<reference evidence="4" key="1">
    <citation type="submission" date="2017-02" db="UniProtKB">
        <authorList>
            <consortium name="WormBaseParasite"/>
        </authorList>
    </citation>
    <scope>IDENTIFICATION</scope>
</reference>
<evidence type="ECO:0000256" key="1">
    <source>
        <dbReference type="SAM" id="Phobius"/>
    </source>
</evidence>
<protein>
    <submittedName>
        <fullName evidence="4">Phosphate transporter</fullName>
    </submittedName>
</protein>
<dbReference type="WBParaSite" id="NBR_0000830601-mRNA-1">
    <property type="protein sequence ID" value="NBR_0000830601-mRNA-1"/>
    <property type="gene ID" value="NBR_0000830601"/>
</dbReference>
<keyword evidence="3" id="KW-1185">Reference proteome</keyword>
<reference evidence="2 3" key="2">
    <citation type="submission" date="2018-11" db="EMBL/GenBank/DDBJ databases">
        <authorList>
            <consortium name="Pathogen Informatics"/>
        </authorList>
    </citation>
    <scope>NUCLEOTIDE SEQUENCE [LARGE SCALE GENOMIC DNA]</scope>
</reference>
<dbReference type="EMBL" id="UYSL01019989">
    <property type="protein sequence ID" value="VDL71896.1"/>
    <property type="molecule type" value="Genomic_DNA"/>
</dbReference>
<sequence>MVLLIAVAVLLTKNAQVGVIIMVGAGVMMLSSAAASVTYYSDNYMTRIAPIIGVIALTVLASYGLTQSLVLTDEALELANRVERLKGAPDPEMREHYMELQRVKLLKMTEREPAGVMEVHEEPTAWKAQLGERLEPFARSTLTLDVEDTGRAIRVMVAVALSIGLALEHIATRSGKVNGMSVVLSAFLGKEREMPTTQVTPGDMSYSTHLWSTASWVIAGLMTGTQASLVVACGCCLGILGWALIAMRYSREEGIGEGLRAAASSTLQEAIPSPANAAHLPIVGITLGLCLETSQICSLIKLLLITIESAMNFGYQLSHAP</sequence>
<keyword evidence="1" id="KW-1133">Transmembrane helix</keyword>
<dbReference type="Proteomes" id="UP000271162">
    <property type="component" value="Unassembled WGS sequence"/>
</dbReference>
<organism evidence="4">
    <name type="scientific">Nippostrongylus brasiliensis</name>
    <name type="common">Rat hookworm</name>
    <dbReference type="NCBI Taxonomy" id="27835"/>
    <lineage>
        <taxon>Eukaryota</taxon>
        <taxon>Metazoa</taxon>
        <taxon>Ecdysozoa</taxon>
        <taxon>Nematoda</taxon>
        <taxon>Chromadorea</taxon>
        <taxon>Rhabditida</taxon>
        <taxon>Rhabditina</taxon>
        <taxon>Rhabditomorpha</taxon>
        <taxon>Strongyloidea</taxon>
        <taxon>Heligmosomidae</taxon>
        <taxon>Nippostrongylus</taxon>
    </lineage>
</organism>